<dbReference type="Proteomes" id="UP000265581">
    <property type="component" value="Unassembled WGS sequence"/>
</dbReference>
<keyword evidence="1" id="KW-0808">Transferase</keyword>
<organism evidence="1 2">
    <name type="scientific">Aeromicrobium endophyticum</name>
    <dbReference type="NCBI Taxonomy" id="2292704"/>
    <lineage>
        <taxon>Bacteria</taxon>
        <taxon>Bacillati</taxon>
        <taxon>Actinomycetota</taxon>
        <taxon>Actinomycetes</taxon>
        <taxon>Propionibacteriales</taxon>
        <taxon>Nocardioidaceae</taxon>
        <taxon>Aeromicrobium</taxon>
    </lineage>
</organism>
<dbReference type="InterPro" id="IPR029063">
    <property type="entry name" value="SAM-dependent_MTases_sf"/>
</dbReference>
<gene>
    <name evidence="1" type="ORF">DX116_05275</name>
</gene>
<keyword evidence="1" id="KW-0489">Methyltransferase</keyword>
<keyword evidence="2" id="KW-1185">Reference proteome</keyword>
<dbReference type="Gene3D" id="3.40.50.150">
    <property type="entry name" value="Vaccinia Virus protein VP39"/>
    <property type="match status" value="1"/>
</dbReference>
<dbReference type="GO" id="GO:0008168">
    <property type="term" value="F:methyltransferase activity"/>
    <property type="evidence" value="ECO:0007669"/>
    <property type="project" value="UniProtKB-KW"/>
</dbReference>
<dbReference type="SUPFAM" id="SSF53335">
    <property type="entry name" value="S-adenosyl-L-methionine-dependent methyltransferases"/>
    <property type="match status" value="1"/>
</dbReference>
<reference evidence="1 2" key="1">
    <citation type="submission" date="2018-08" db="EMBL/GenBank/DDBJ databases">
        <title>Aeromicrobium sp. M2KJ-4, whole genome shotgun sequence.</title>
        <authorList>
            <person name="Tuo L."/>
        </authorList>
    </citation>
    <scope>NUCLEOTIDE SEQUENCE [LARGE SCALE GENOMIC DNA]</scope>
    <source>
        <strain evidence="1 2">M2KJ-4</strain>
    </source>
</reference>
<dbReference type="EMBL" id="QUBR01000001">
    <property type="protein sequence ID" value="REK73003.1"/>
    <property type="molecule type" value="Genomic_DNA"/>
</dbReference>
<dbReference type="AlphaFoldDB" id="A0A371PAN6"/>
<dbReference type="PANTHER" id="PTHR40036">
    <property type="entry name" value="MACROCIN O-METHYLTRANSFERASE"/>
    <property type="match status" value="1"/>
</dbReference>
<evidence type="ECO:0000313" key="2">
    <source>
        <dbReference type="Proteomes" id="UP000265581"/>
    </source>
</evidence>
<dbReference type="Pfam" id="PF13578">
    <property type="entry name" value="Methyltransf_24"/>
    <property type="match status" value="1"/>
</dbReference>
<evidence type="ECO:0000313" key="1">
    <source>
        <dbReference type="EMBL" id="REK73003.1"/>
    </source>
</evidence>
<comment type="caution">
    <text evidence="1">The sequence shown here is derived from an EMBL/GenBank/DDBJ whole genome shotgun (WGS) entry which is preliminary data.</text>
</comment>
<sequence length="185" mass="20540">MPLVTGTRGSSPEAAKLALLDWALDQSPQDGLVLEFGVATGATLRAISAKKLPAHGFDSFEGLPEAWRGGFAEGAFAQDLPEVGGAELHRGWFEDSLPEFLQSHPGSISFVHMDADLYSSTKTIFDAAFDRFVPGTIIHFDEYFNYPGWQQHEHKAFREFLARYDGEAEYIGYNALHEQVTVRLM</sequence>
<protein>
    <submittedName>
        <fullName evidence="1">Class I SAM-dependent methyltransferase</fullName>
    </submittedName>
</protein>
<proteinExistence type="predicted"/>
<accession>A0A371PAN6</accession>
<dbReference type="InterPro" id="IPR008884">
    <property type="entry name" value="TylF_MeTrfase"/>
</dbReference>
<name>A0A371PAN6_9ACTN</name>
<dbReference type="GO" id="GO:0032259">
    <property type="term" value="P:methylation"/>
    <property type="evidence" value="ECO:0007669"/>
    <property type="project" value="UniProtKB-KW"/>
</dbReference>
<dbReference type="PANTHER" id="PTHR40036:SF1">
    <property type="entry name" value="MACROCIN O-METHYLTRANSFERASE"/>
    <property type="match status" value="1"/>
</dbReference>